<name>A0A3M7PJA4_BRAPC</name>
<evidence type="ECO:0000313" key="2">
    <source>
        <dbReference type="Proteomes" id="UP000276133"/>
    </source>
</evidence>
<comment type="caution">
    <text evidence="1">The sequence shown here is derived from an EMBL/GenBank/DDBJ whole genome shotgun (WGS) entry which is preliminary data.</text>
</comment>
<dbReference type="Proteomes" id="UP000276133">
    <property type="component" value="Unassembled WGS sequence"/>
</dbReference>
<sequence>MLQSVTSKLPSLVNSALNLNPVKFFFDQIRTRTTCSKTKGKEKSVRTAMDRYFRLGKRVWIKAQPGYHHHLYLKPAEKRFILQQPILLRNRESKMVERMAGRYFKNLKLENFVDPPFVHYHPYLNRVNQINSTLKKTQFFP</sequence>
<protein>
    <submittedName>
        <fullName evidence="1">39S ribosomal</fullName>
    </submittedName>
</protein>
<dbReference type="InterPro" id="IPR019338">
    <property type="entry name" value="Ribosomal_bL35m"/>
</dbReference>
<dbReference type="PANTHER" id="PTHR15909:SF0">
    <property type="entry name" value="LARGE RIBOSOMAL SUBUNIT PROTEIN BL35M"/>
    <property type="match status" value="1"/>
</dbReference>
<dbReference type="STRING" id="10195.A0A3M7PJA4"/>
<proteinExistence type="predicted"/>
<dbReference type="GO" id="GO:0005739">
    <property type="term" value="C:mitochondrion"/>
    <property type="evidence" value="ECO:0007669"/>
    <property type="project" value="UniProtKB-SubCell"/>
</dbReference>
<keyword evidence="2" id="KW-1185">Reference proteome</keyword>
<dbReference type="GO" id="GO:1990904">
    <property type="term" value="C:ribonucleoprotein complex"/>
    <property type="evidence" value="ECO:0007669"/>
    <property type="project" value="UniProtKB-KW"/>
</dbReference>
<evidence type="ECO:0000313" key="1">
    <source>
        <dbReference type="EMBL" id="RMZ99088.1"/>
    </source>
</evidence>
<dbReference type="AlphaFoldDB" id="A0A3M7PJA4"/>
<dbReference type="PANTHER" id="PTHR15909">
    <property type="entry name" value="39S RIBOSOMAL PROTEIN L35, MITOCHONDRIAL"/>
    <property type="match status" value="1"/>
</dbReference>
<accession>A0A3M7PJA4</accession>
<gene>
    <name evidence="1" type="ORF">BpHYR1_018419</name>
</gene>
<dbReference type="GO" id="GO:0005840">
    <property type="term" value="C:ribosome"/>
    <property type="evidence" value="ECO:0007669"/>
    <property type="project" value="UniProtKB-KW"/>
</dbReference>
<reference evidence="1 2" key="1">
    <citation type="journal article" date="2018" name="Sci. Rep.">
        <title>Genomic signatures of local adaptation to the degree of environmental predictability in rotifers.</title>
        <authorList>
            <person name="Franch-Gras L."/>
            <person name="Hahn C."/>
            <person name="Garcia-Roger E.M."/>
            <person name="Carmona M.J."/>
            <person name="Serra M."/>
            <person name="Gomez A."/>
        </authorList>
    </citation>
    <scope>NUCLEOTIDE SEQUENCE [LARGE SCALE GENOMIC DNA]</scope>
    <source>
        <strain evidence="1">HYR1</strain>
    </source>
</reference>
<organism evidence="1 2">
    <name type="scientific">Brachionus plicatilis</name>
    <name type="common">Marine rotifer</name>
    <name type="synonym">Brachionus muelleri</name>
    <dbReference type="NCBI Taxonomy" id="10195"/>
    <lineage>
        <taxon>Eukaryota</taxon>
        <taxon>Metazoa</taxon>
        <taxon>Spiralia</taxon>
        <taxon>Gnathifera</taxon>
        <taxon>Rotifera</taxon>
        <taxon>Eurotatoria</taxon>
        <taxon>Monogononta</taxon>
        <taxon>Pseudotrocha</taxon>
        <taxon>Ploima</taxon>
        <taxon>Brachionidae</taxon>
        <taxon>Brachionus</taxon>
    </lineage>
</organism>
<dbReference type="OrthoDB" id="5847109at2759"/>
<dbReference type="EMBL" id="REGN01010412">
    <property type="protein sequence ID" value="RMZ99088.1"/>
    <property type="molecule type" value="Genomic_DNA"/>
</dbReference>